<reference evidence="1 2" key="1">
    <citation type="journal article" date="2012" name="Genome Biol.">
        <title>Sequencing three crocodilian genomes to illuminate the evolution of archosaurs and amniotes.</title>
        <authorList>
            <person name="St John J.A."/>
            <person name="Braun E.L."/>
            <person name="Isberg S.R."/>
            <person name="Miles L.G."/>
            <person name="Chong A.Y."/>
            <person name="Gongora J."/>
            <person name="Dalzell P."/>
            <person name="Moran C."/>
            <person name="Bed'hom B."/>
            <person name="Abzhanov A."/>
            <person name="Burgess S.C."/>
            <person name="Cooksey A.M."/>
            <person name="Castoe T.A."/>
            <person name="Crawford N.G."/>
            <person name="Densmore L.D."/>
            <person name="Drew J.C."/>
            <person name="Edwards S.V."/>
            <person name="Faircloth B.C."/>
            <person name="Fujita M.K."/>
            <person name="Greenwold M.J."/>
            <person name="Hoffmann F.G."/>
            <person name="Howard J.M."/>
            <person name="Iguchi T."/>
            <person name="Janes D.E."/>
            <person name="Khan S.Y."/>
            <person name="Kohno S."/>
            <person name="de Koning A.J."/>
            <person name="Lance S.L."/>
            <person name="McCarthy F.M."/>
            <person name="McCormack J.E."/>
            <person name="Merchant M.E."/>
            <person name="Peterson D.G."/>
            <person name="Pollock D.D."/>
            <person name="Pourmand N."/>
            <person name="Raney B.J."/>
            <person name="Roessler K.A."/>
            <person name="Sanford J.R."/>
            <person name="Sawyer R.H."/>
            <person name="Schmidt C.J."/>
            <person name="Triplett E.W."/>
            <person name="Tuberville T.D."/>
            <person name="Venegas-Anaya M."/>
            <person name="Howard J.T."/>
            <person name="Jarvis E.D."/>
            <person name="Guillette L.J.Jr."/>
            <person name="Glenn T.C."/>
            <person name="Green R.E."/>
            <person name="Ray D.A."/>
        </authorList>
    </citation>
    <scope>NUCLEOTIDE SEQUENCE [LARGE SCALE GENOMIC DNA]</scope>
    <source>
        <strain evidence="1">KSC_2009_1</strain>
    </source>
</reference>
<sequence length="149" mass="15067">MLQEIPEGGLGHAEGLEPLLIIPNGLDDMQPPVLAGPVGSEVVGLEAQNDNSSPSSGILEPVINVRARVWPGGWDGGGRCAAAALGQATVGGQEVAACEGARRSEMAIGQVAVGAAGQQCQCGSQQESWVPVVAAKEVADQKAESRAGF</sequence>
<proteinExistence type="predicted"/>
<keyword evidence="2" id="KW-1185">Reference proteome</keyword>
<protein>
    <submittedName>
        <fullName evidence="1">Uncharacterized protein</fullName>
    </submittedName>
</protein>
<accession>A0A151NP12</accession>
<dbReference type="AlphaFoldDB" id="A0A151NP12"/>
<organism evidence="1 2">
    <name type="scientific">Alligator mississippiensis</name>
    <name type="common">American alligator</name>
    <dbReference type="NCBI Taxonomy" id="8496"/>
    <lineage>
        <taxon>Eukaryota</taxon>
        <taxon>Metazoa</taxon>
        <taxon>Chordata</taxon>
        <taxon>Craniata</taxon>
        <taxon>Vertebrata</taxon>
        <taxon>Euteleostomi</taxon>
        <taxon>Archelosauria</taxon>
        <taxon>Archosauria</taxon>
        <taxon>Crocodylia</taxon>
        <taxon>Alligatoridae</taxon>
        <taxon>Alligatorinae</taxon>
        <taxon>Alligator</taxon>
    </lineage>
</organism>
<evidence type="ECO:0000313" key="1">
    <source>
        <dbReference type="EMBL" id="KYO38582.1"/>
    </source>
</evidence>
<dbReference type="Proteomes" id="UP000050525">
    <property type="component" value="Unassembled WGS sequence"/>
</dbReference>
<name>A0A151NP12_ALLMI</name>
<dbReference type="EMBL" id="AKHW03002440">
    <property type="protein sequence ID" value="KYO38582.1"/>
    <property type="molecule type" value="Genomic_DNA"/>
</dbReference>
<comment type="caution">
    <text evidence="1">The sequence shown here is derived from an EMBL/GenBank/DDBJ whole genome shotgun (WGS) entry which is preliminary data.</text>
</comment>
<evidence type="ECO:0000313" key="2">
    <source>
        <dbReference type="Proteomes" id="UP000050525"/>
    </source>
</evidence>
<gene>
    <name evidence="1" type="ORF">Y1Q_0023312</name>
</gene>